<dbReference type="SUPFAM" id="SSF56003">
    <property type="entry name" value="Molybdenum cofactor-binding domain"/>
    <property type="match status" value="2"/>
</dbReference>
<evidence type="ECO:0000313" key="3">
    <source>
        <dbReference type="Proteomes" id="UP001162802"/>
    </source>
</evidence>
<dbReference type="Proteomes" id="UP001162802">
    <property type="component" value="Unassembled WGS sequence"/>
</dbReference>
<dbReference type="RefSeq" id="WP_243800256.1">
    <property type="nucleotide sequence ID" value="NZ_JALHAT010000018.1"/>
</dbReference>
<dbReference type="InterPro" id="IPR046867">
    <property type="entry name" value="AldOxase/xan_DH_MoCoBD2"/>
</dbReference>
<evidence type="ECO:0000259" key="1">
    <source>
        <dbReference type="SMART" id="SM01008"/>
    </source>
</evidence>
<dbReference type="InterPro" id="IPR006311">
    <property type="entry name" value="TAT_signal"/>
</dbReference>
<proteinExistence type="predicted"/>
<dbReference type="Pfam" id="PF20256">
    <property type="entry name" value="MoCoBD_2"/>
    <property type="match status" value="2"/>
</dbReference>
<evidence type="ECO:0000313" key="2">
    <source>
        <dbReference type="EMBL" id="MCJ1961307.1"/>
    </source>
</evidence>
<dbReference type="InterPro" id="IPR000674">
    <property type="entry name" value="Ald_Oxase/Xan_DH_a/b"/>
</dbReference>
<dbReference type="PROSITE" id="PS51318">
    <property type="entry name" value="TAT"/>
    <property type="match status" value="1"/>
</dbReference>
<dbReference type="PANTHER" id="PTHR47495:SF3">
    <property type="entry name" value="BLR6219 PROTEIN"/>
    <property type="match status" value="1"/>
</dbReference>
<sequence length="731" mass="76935">MARTSLSRRGFIAASLLAGGGVAFEFALPLGRASAQGRDAAPITAFVRILPDNRVVIGGKNAEIGQGAKTMLPMLIAEELDVAWDSVTVEQTDADATIYGAQSAGGSRTTGREWLPMRQAGGAARAMLLAAAAQEWGVPVASLSSAQGRVIHDASGRSAPYADFAAGAARQTAPDPASLTLKDPSAFQIVGTRVMGVDTPAITQGKPLFGIDVDRPGMLHAVLETCPAVGGRFVSANLDEIRAMPGIEHVVVIEGDGQAESLLDGVAILSKSWWSADQARLALQVEWDTRAVEGYSTQGYAKCAAEALDRGPEKTVLDKGDVASALDGASQRITARYAVPILAHGTLEPQNTTALFTGDAIEIWSPTQNPESGRALVAAALRLEKEAVRIHFTRIGGGFGRRLMGDYMVQAAAIAAKVPGIPVKLLYSRQDEFRRDFFRAGAWHELDAGIDAAGRLTAFRDHYVTFGADGAPSRGAEVAAGIVPANLLADARIEQSLIATNLPTGWLRAPRSNSLGFVLLSFLDEVAQAGGRDLPALLLELLGEEARTIPGSGPREADFQTGRARSVIEKVLVLADWAGRGGLESGRGKGFGFYFSHAGYFAVVVEAQVRDGQVRVPRVWAAGDVGSQIVNPLNAEQQVRGAVIEGLGQALAGQEITQVDGAVEQANFDTHPFMRIDAVPEIEVAFVPSDNGPTGLGEPALPPVVGALVNAVHAATGTRIRKLPLREEDLV</sequence>
<comment type="caution">
    <text evidence="2">The sequence shown here is derived from an EMBL/GenBank/DDBJ whole genome shotgun (WGS) entry which is preliminary data.</text>
</comment>
<dbReference type="EMBL" id="JALHAT010000018">
    <property type="protein sequence ID" value="MCJ1961307.1"/>
    <property type="molecule type" value="Genomic_DNA"/>
</dbReference>
<dbReference type="Pfam" id="PF02738">
    <property type="entry name" value="MoCoBD_1"/>
    <property type="match status" value="1"/>
</dbReference>
<dbReference type="Gene3D" id="3.30.365.10">
    <property type="entry name" value="Aldehyde oxidase/xanthine dehydrogenase, molybdopterin binding domain"/>
    <property type="match status" value="4"/>
</dbReference>
<keyword evidence="3" id="KW-1185">Reference proteome</keyword>
<dbReference type="PANTHER" id="PTHR47495">
    <property type="entry name" value="ALDEHYDE DEHYDROGENASE"/>
    <property type="match status" value="1"/>
</dbReference>
<organism evidence="2 3">
    <name type="scientific">Novosphingobium mangrovi</name>
    <name type="common">ex Hu et al. 2023</name>
    <dbReference type="NCBI Taxonomy" id="2930094"/>
    <lineage>
        <taxon>Bacteria</taxon>
        <taxon>Pseudomonadati</taxon>
        <taxon>Pseudomonadota</taxon>
        <taxon>Alphaproteobacteria</taxon>
        <taxon>Sphingomonadales</taxon>
        <taxon>Sphingomonadaceae</taxon>
        <taxon>Novosphingobium</taxon>
    </lineage>
</organism>
<dbReference type="Gene3D" id="3.90.1170.50">
    <property type="entry name" value="Aldehyde oxidase/xanthine dehydrogenase, a/b hammerhead"/>
    <property type="match status" value="1"/>
</dbReference>
<dbReference type="InterPro" id="IPR037165">
    <property type="entry name" value="AldOxase/xan_DH_Mopterin-bd_sf"/>
</dbReference>
<dbReference type="InterPro" id="IPR008274">
    <property type="entry name" value="AldOxase/xan_DH_MoCoBD1"/>
</dbReference>
<name>A0ABT0ADN7_9SPHN</name>
<dbReference type="InterPro" id="IPR012368">
    <property type="entry name" value="OxRdtase_Mopterin-bd_su_IorB"/>
</dbReference>
<dbReference type="SMART" id="SM01008">
    <property type="entry name" value="Ald_Xan_dh_C"/>
    <property type="match status" value="1"/>
</dbReference>
<dbReference type="PIRSF" id="PIRSF036389">
    <property type="entry name" value="IOR_B"/>
    <property type="match status" value="1"/>
</dbReference>
<gene>
    <name evidence="2" type="ORF">MTR65_11490</name>
</gene>
<dbReference type="InterPro" id="IPR052516">
    <property type="entry name" value="N-heterocyclic_Hydroxylase"/>
</dbReference>
<protein>
    <submittedName>
        <fullName evidence="2">Molybdopterin-dependent oxidoreductase</fullName>
    </submittedName>
</protein>
<feature type="domain" description="Aldehyde oxidase/xanthine dehydrogenase a/b hammerhead" evidence="1">
    <location>
        <begin position="204"/>
        <end position="291"/>
    </location>
</feature>
<accession>A0ABT0ADN7</accession>
<reference evidence="2" key="1">
    <citation type="submission" date="2022-03" db="EMBL/GenBank/DDBJ databases">
        <title>Identification of a novel bacterium isolated from mangrove sediments.</title>
        <authorList>
            <person name="Pan X."/>
        </authorList>
    </citation>
    <scope>NUCLEOTIDE SEQUENCE</scope>
    <source>
        <strain evidence="2">B2637</strain>
    </source>
</reference>